<evidence type="ECO:0000313" key="11">
    <source>
        <dbReference type="Proteomes" id="UP000266482"/>
    </source>
</evidence>
<keyword evidence="8" id="KW-0812">Transmembrane</keyword>
<feature type="transmembrane region" description="Helical" evidence="8">
    <location>
        <begin position="309"/>
        <end position="333"/>
    </location>
</feature>
<dbReference type="InterPro" id="IPR011712">
    <property type="entry name" value="Sig_transdc_His_kin_sub3_dim/P"/>
</dbReference>
<dbReference type="AlphaFoldDB" id="A0A3A1UUD5"/>
<feature type="transmembrane region" description="Helical" evidence="8">
    <location>
        <begin position="199"/>
        <end position="217"/>
    </location>
</feature>
<organism evidence="10 11">
    <name type="scientific">Paenibacillus nanensis</name>
    <dbReference type="NCBI Taxonomy" id="393251"/>
    <lineage>
        <taxon>Bacteria</taxon>
        <taxon>Bacillati</taxon>
        <taxon>Bacillota</taxon>
        <taxon>Bacilli</taxon>
        <taxon>Bacillales</taxon>
        <taxon>Paenibacillaceae</taxon>
        <taxon>Paenibacillus</taxon>
    </lineage>
</organism>
<name>A0A3A1UUD5_9BACL</name>
<comment type="caution">
    <text evidence="10">The sequence shown here is derived from an EMBL/GenBank/DDBJ whole genome shotgun (WGS) entry which is preliminary data.</text>
</comment>
<dbReference type="GO" id="GO:0046983">
    <property type="term" value="F:protein dimerization activity"/>
    <property type="evidence" value="ECO:0007669"/>
    <property type="project" value="InterPro"/>
</dbReference>
<dbReference type="SMART" id="SM00387">
    <property type="entry name" value="HATPase_c"/>
    <property type="match status" value="1"/>
</dbReference>
<dbReference type="InterPro" id="IPR050482">
    <property type="entry name" value="Sensor_HK_TwoCompSys"/>
</dbReference>
<feature type="transmembrane region" description="Helical" evidence="8">
    <location>
        <begin position="270"/>
        <end position="289"/>
    </location>
</feature>
<gene>
    <name evidence="10" type="ORF">D3P08_14110</name>
</gene>
<feature type="transmembrane region" description="Helical" evidence="8">
    <location>
        <begin position="115"/>
        <end position="133"/>
    </location>
</feature>
<dbReference type="RefSeq" id="WP_119600339.1">
    <property type="nucleotide sequence ID" value="NZ_QXQA01000008.1"/>
</dbReference>
<keyword evidence="3" id="KW-0808">Transferase</keyword>
<protein>
    <recommendedName>
        <fullName evidence="2">histidine kinase</fullName>
        <ecNumber evidence="2">2.7.13.3</ecNumber>
    </recommendedName>
</protein>
<keyword evidence="5" id="KW-0418">Kinase</keyword>
<dbReference type="EMBL" id="QXQA01000008">
    <property type="protein sequence ID" value="RIX52107.1"/>
    <property type="molecule type" value="Genomic_DNA"/>
</dbReference>
<dbReference type="PANTHER" id="PTHR24421">
    <property type="entry name" value="NITRATE/NITRITE SENSOR PROTEIN NARX-RELATED"/>
    <property type="match status" value="1"/>
</dbReference>
<feature type="domain" description="Histidine kinase" evidence="9">
    <location>
        <begin position="518"/>
        <end position="722"/>
    </location>
</feature>
<comment type="catalytic activity">
    <reaction evidence="1">
        <text>ATP + protein L-histidine = ADP + protein N-phospho-L-histidine.</text>
        <dbReference type="EC" id="2.7.13.3"/>
    </reaction>
</comment>
<evidence type="ECO:0000313" key="10">
    <source>
        <dbReference type="EMBL" id="RIX52107.1"/>
    </source>
</evidence>
<feature type="transmembrane region" description="Helical" evidence="8">
    <location>
        <begin position="140"/>
        <end position="162"/>
    </location>
</feature>
<keyword evidence="8" id="KW-0472">Membrane</keyword>
<feature type="transmembrane region" description="Helical" evidence="8">
    <location>
        <begin position="237"/>
        <end position="258"/>
    </location>
</feature>
<dbReference type="Pfam" id="PF02518">
    <property type="entry name" value="HATPase_c"/>
    <property type="match status" value="1"/>
</dbReference>
<dbReference type="GO" id="GO:0016020">
    <property type="term" value="C:membrane"/>
    <property type="evidence" value="ECO:0007669"/>
    <property type="project" value="InterPro"/>
</dbReference>
<sequence length="737" mass="81920">MGLEARTNAAQTRQGEQSHPNGWLFVFRWAGMAVFGLIAILYISKLPSYYMYLQESCLTGACEYAAITPLPRQAVEQAGLSGTGFALLYTGIALGFFLIYFVVASLILVKRPKEPISVIASLALMSIIAPTFIRMQWREYAGLVGAIEGVTMVTLILFLLWFPGGRNVKPWVAWTSMGLLAVRLTAGYFPDQPWGVDRWPLWCTLLWFVLQYGILFYSQFIRFRYAQAVEKQQTKWVVYGMALAVTGVFLFSVVPLVFQSDFYERSDPLWMFFIDLGVQLSILAIPITLGLSVMRKRLWDIDPIVNRTLVYFLLSALIIALYTLTVWYLTLLFRTEHDQIYSFIAAGVVAVVFAPLKEKLQRLVNQLLYGKKDDPFSVLLQLGNRLKETLSPAESLDIVVQTVKDSLRIPYAGIGVIQNEATVLAAGGRKENDPDEVTIELSSGGLTLGWLYIGARSPGESFSETDRKLIGAIARQAGIVVQSVKQAMDIQLLLETLRESREALIFAREEERRAMRRNLHDDIAPRLAAMRLTASVAADWIRKDPAKAIEIVTKFKADISETVDEIRGIVHDLRPHALDELGLVGAVRQRVDQLRDMQAVKGITKEPLLEIRLEAPEQLPILPAAVEVGAYRIATESLVNVVKHAAASVCDIRIALEGRDLVIETKDNGIGLSASQANRPGKPGIGLTSIRERAVELGGSCVMESLADGRGTRIEARLPIKPFEQGEGHNHVKSSSR</sequence>
<proteinExistence type="predicted"/>
<accession>A0A3A1UUD5</accession>
<evidence type="ECO:0000256" key="5">
    <source>
        <dbReference type="ARBA" id="ARBA00022777"/>
    </source>
</evidence>
<reference evidence="10 11" key="1">
    <citation type="submission" date="2018-09" db="EMBL/GenBank/DDBJ databases">
        <title>Paenibacillus aracenensis nov. sp. isolated from a cave in southern Spain.</title>
        <authorList>
            <person name="Jurado V."/>
            <person name="Gutierrez-Patricio S."/>
            <person name="Gonzalez-Pimentel J.L."/>
            <person name="Miller A.Z."/>
            <person name="Laiz L."/>
            <person name="Saiz-Jimenez C."/>
        </authorList>
    </citation>
    <scope>NUCLEOTIDE SEQUENCE [LARGE SCALE GENOMIC DNA]</scope>
    <source>
        <strain evidence="10 11">DSM 22867</strain>
    </source>
</reference>
<dbReference type="SUPFAM" id="SSF55874">
    <property type="entry name" value="ATPase domain of HSP90 chaperone/DNA topoisomerase II/histidine kinase"/>
    <property type="match status" value="1"/>
</dbReference>
<dbReference type="InterPro" id="IPR005467">
    <property type="entry name" value="His_kinase_dom"/>
</dbReference>
<dbReference type="GO" id="GO:0000155">
    <property type="term" value="F:phosphorelay sensor kinase activity"/>
    <property type="evidence" value="ECO:0007669"/>
    <property type="project" value="InterPro"/>
</dbReference>
<dbReference type="InterPro" id="IPR036890">
    <property type="entry name" value="HATPase_C_sf"/>
</dbReference>
<dbReference type="Gene3D" id="1.20.5.1930">
    <property type="match status" value="1"/>
</dbReference>
<dbReference type="PROSITE" id="PS50109">
    <property type="entry name" value="HIS_KIN"/>
    <property type="match status" value="1"/>
</dbReference>
<dbReference type="Pfam" id="PF07730">
    <property type="entry name" value="HisKA_3"/>
    <property type="match status" value="1"/>
</dbReference>
<evidence type="ECO:0000259" key="9">
    <source>
        <dbReference type="PROSITE" id="PS50109"/>
    </source>
</evidence>
<dbReference type="SUPFAM" id="SSF55781">
    <property type="entry name" value="GAF domain-like"/>
    <property type="match status" value="1"/>
</dbReference>
<dbReference type="GO" id="GO:0005524">
    <property type="term" value="F:ATP binding"/>
    <property type="evidence" value="ECO:0007669"/>
    <property type="project" value="UniProtKB-KW"/>
</dbReference>
<dbReference type="OrthoDB" id="227596at2"/>
<evidence type="ECO:0000256" key="6">
    <source>
        <dbReference type="ARBA" id="ARBA00022840"/>
    </source>
</evidence>
<evidence type="ECO:0000256" key="7">
    <source>
        <dbReference type="ARBA" id="ARBA00023012"/>
    </source>
</evidence>
<feature type="transmembrane region" description="Helical" evidence="8">
    <location>
        <begin position="86"/>
        <end position="109"/>
    </location>
</feature>
<keyword evidence="11" id="KW-1185">Reference proteome</keyword>
<keyword evidence="8" id="KW-1133">Transmembrane helix</keyword>
<dbReference type="CDD" id="cd16917">
    <property type="entry name" value="HATPase_UhpB-NarQ-NarX-like"/>
    <property type="match status" value="1"/>
</dbReference>
<keyword evidence="6" id="KW-0067">ATP-binding</keyword>
<keyword evidence="4" id="KW-0547">Nucleotide-binding</keyword>
<evidence type="ECO:0000256" key="1">
    <source>
        <dbReference type="ARBA" id="ARBA00000085"/>
    </source>
</evidence>
<dbReference type="Proteomes" id="UP000266482">
    <property type="component" value="Unassembled WGS sequence"/>
</dbReference>
<dbReference type="Gene3D" id="3.30.565.10">
    <property type="entry name" value="Histidine kinase-like ATPase, C-terminal domain"/>
    <property type="match status" value="1"/>
</dbReference>
<keyword evidence="7" id="KW-0902">Two-component regulatory system</keyword>
<dbReference type="EC" id="2.7.13.3" evidence="2"/>
<evidence type="ECO:0000256" key="8">
    <source>
        <dbReference type="SAM" id="Phobius"/>
    </source>
</evidence>
<feature type="transmembrane region" description="Helical" evidence="8">
    <location>
        <begin position="23"/>
        <end position="43"/>
    </location>
</feature>
<evidence type="ECO:0000256" key="3">
    <source>
        <dbReference type="ARBA" id="ARBA00022679"/>
    </source>
</evidence>
<dbReference type="InterPro" id="IPR003594">
    <property type="entry name" value="HATPase_dom"/>
</dbReference>
<evidence type="ECO:0000256" key="4">
    <source>
        <dbReference type="ARBA" id="ARBA00022741"/>
    </source>
</evidence>
<evidence type="ECO:0000256" key="2">
    <source>
        <dbReference type="ARBA" id="ARBA00012438"/>
    </source>
</evidence>